<sequence length="73" mass="8244">MGCEQDRCKNRNQHDCVKRPPSFYQRNKMSIRMAALGAATLAGGFLFYKHYLHGMVHGNEDCCECECGSKKTA</sequence>
<keyword evidence="1" id="KW-1133">Transmembrane helix</keyword>
<organism evidence="2 3">
    <name type="scientific">Acanthoscelides obtectus</name>
    <name type="common">Bean weevil</name>
    <name type="synonym">Bruchus obtectus</name>
    <dbReference type="NCBI Taxonomy" id="200917"/>
    <lineage>
        <taxon>Eukaryota</taxon>
        <taxon>Metazoa</taxon>
        <taxon>Ecdysozoa</taxon>
        <taxon>Arthropoda</taxon>
        <taxon>Hexapoda</taxon>
        <taxon>Insecta</taxon>
        <taxon>Pterygota</taxon>
        <taxon>Neoptera</taxon>
        <taxon>Endopterygota</taxon>
        <taxon>Coleoptera</taxon>
        <taxon>Polyphaga</taxon>
        <taxon>Cucujiformia</taxon>
        <taxon>Chrysomeloidea</taxon>
        <taxon>Chrysomelidae</taxon>
        <taxon>Bruchinae</taxon>
        <taxon>Bruchini</taxon>
        <taxon>Acanthoscelides</taxon>
    </lineage>
</organism>
<evidence type="ECO:0000256" key="1">
    <source>
        <dbReference type="SAM" id="Phobius"/>
    </source>
</evidence>
<accession>A0A9P0K082</accession>
<protein>
    <submittedName>
        <fullName evidence="2">Uncharacterized protein</fullName>
    </submittedName>
</protein>
<dbReference type="EMBL" id="CAKOFQ010006696">
    <property type="protein sequence ID" value="CAH1961682.1"/>
    <property type="molecule type" value="Genomic_DNA"/>
</dbReference>
<evidence type="ECO:0000313" key="2">
    <source>
        <dbReference type="EMBL" id="CAH1961682.1"/>
    </source>
</evidence>
<feature type="transmembrane region" description="Helical" evidence="1">
    <location>
        <begin position="29"/>
        <end position="48"/>
    </location>
</feature>
<proteinExistence type="predicted"/>
<reference evidence="2" key="1">
    <citation type="submission" date="2022-03" db="EMBL/GenBank/DDBJ databases">
        <authorList>
            <person name="Sayadi A."/>
        </authorList>
    </citation>
    <scope>NUCLEOTIDE SEQUENCE</scope>
</reference>
<comment type="caution">
    <text evidence="2">The sequence shown here is derived from an EMBL/GenBank/DDBJ whole genome shotgun (WGS) entry which is preliminary data.</text>
</comment>
<keyword evidence="1" id="KW-0812">Transmembrane</keyword>
<dbReference type="AlphaFoldDB" id="A0A9P0K082"/>
<dbReference type="Proteomes" id="UP001152888">
    <property type="component" value="Unassembled WGS sequence"/>
</dbReference>
<keyword evidence="1" id="KW-0472">Membrane</keyword>
<name>A0A9P0K082_ACAOB</name>
<gene>
    <name evidence="2" type="ORF">ACAOBT_LOCUS4290</name>
</gene>
<keyword evidence="3" id="KW-1185">Reference proteome</keyword>
<evidence type="ECO:0000313" key="3">
    <source>
        <dbReference type="Proteomes" id="UP001152888"/>
    </source>
</evidence>